<keyword evidence="6" id="KW-1185">Reference proteome</keyword>
<organism evidence="5 6">
    <name type="scientific">Chaetoceros tenuissimus</name>
    <dbReference type="NCBI Taxonomy" id="426638"/>
    <lineage>
        <taxon>Eukaryota</taxon>
        <taxon>Sar</taxon>
        <taxon>Stramenopiles</taxon>
        <taxon>Ochrophyta</taxon>
        <taxon>Bacillariophyta</taxon>
        <taxon>Coscinodiscophyceae</taxon>
        <taxon>Chaetocerotophycidae</taxon>
        <taxon>Chaetocerotales</taxon>
        <taxon>Chaetocerotaceae</taxon>
        <taxon>Chaetoceros</taxon>
    </lineage>
</organism>
<dbReference type="EMBL" id="BLLK01000022">
    <property type="protein sequence ID" value="GFH46546.1"/>
    <property type="molecule type" value="Genomic_DNA"/>
</dbReference>
<keyword evidence="2" id="KW-0808">Transferase</keyword>
<keyword evidence="3" id="KW-0325">Glycoprotein</keyword>
<evidence type="ECO:0000259" key="4">
    <source>
        <dbReference type="Pfam" id="PF04577"/>
    </source>
</evidence>
<dbReference type="InterPro" id="IPR049625">
    <property type="entry name" value="Glyco_transf_61_cat"/>
</dbReference>
<dbReference type="InterPro" id="IPR007657">
    <property type="entry name" value="Glycosyltransferase_61"/>
</dbReference>
<feature type="domain" description="Glycosyltransferase 61 catalytic" evidence="4">
    <location>
        <begin position="212"/>
        <end position="312"/>
    </location>
</feature>
<comment type="caution">
    <text evidence="5">The sequence shown here is derived from an EMBL/GenBank/DDBJ whole genome shotgun (WGS) entry which is preliminary data.</text>
</comment>
<sequence length="430" mass="49263">MISKIFSSKPALLALNISLFCINVALVTYQQHIYLFASISSSPHQESLQQAVASFSQPQEQQDRRIQVTQELPKALPQKTWCVLDFAFLPKNVRLHFNHFPHALEGVLQCYSHFIETKAIVTATTDVNIGETIIDSNCGFMIDTLVCTPEKMSPYIAQVIDKLGCEVQYYKNVRGGTEKPPIPEGDILYRNNMYKMFPRYSYIKYINAPEHAHYLRRQFVHDSEIRQVKGDDKPLQIGIINRSIERRVVNLEDEIQASIQKQFPTANITYSEFNIPNVQDQIRWFATKDIIVGPHGAAFTNSLWITPGTVVLQMYPTGYYFPSLEPLIEQVDGIALQWFERGIQPEVERNRRVVTKDDNGKFKGMPNQWWVAIHANFTVPADQVTKQLRAIMEPHPHFRTCIGFVDADADLPFAGWGKTVQKKDESKTKK</sequence>
<name>A0AAD3H174_9STRA</name>
<dbReference type="Pfam" id="PF04577">
    <property type="entry name" value="Glyco_transf_61"/>
    <property type="match status" value="1"/>
</dbReference>
<evidence type="ECO:0000256" key="3">
    <source>
        <dbReference type="ARBA" id="ARBA00023180"/>
    </source>
</evidence>
<dbReference type="GO" id="GO:0016757">
    <property type="term" value="F:glycosyltransferase activity"/>
    <property type="evidence" value="ECO:0007669"/>
    <property type="project" value="UniProtKB-KW"/>
</dbReference>
<dbReference type="Proteomes" id="UP001054902">
    <property type="component" value="Unassembled WGS sequence"/>
</dbReference>
<protein>
    <recommendedName>
        <fullName evidence="4">Glycosyltransferase 61 catalytic domain-containing protein</fullName>
    </recommendedName>
</protein>
<gene>
    <name evidence="5" type="ORF">CTEN210_03020</name>
</gene>
<accession>A0AAD3H174</accession>
<evidence type="ECO:0000256" key="2">
    <source>
        <dbReference type="ARBA" id="ARBA00022679"/>
    </source>
</evidence>
<dbReference type="PANTHER" id="PTHR20961">
    <property type="entry name" value="GLYCOSYLTRANSFERASE"/>
    <property type="match status" value="1"/>
</dbReference>
<proteinExistence type="predicted"/>
<reference evidence="5 6" key="1">
    <citation type="journal article" date="2021" name="Sci. Rep.">
        <title>The genome of the diatom Chaetoceros tenuissimus carries an ancient integrated fragment of an extant virus.</title>
        <authorList>
            <person name="Hongo Y."/>
            <person name="Kimura K."/>
            <person name="Takaki Y."/>
            <person name="Yoshida Y."/>
            <person name="Baba S."/>
            <person name="Kobayashi G."/>
            <person name="Nagasaki K."/>
            <person name="Hano T."/>
            <person name="Tomaru Y."/>
        </authorList>
    </citation>
    <scope>NUCLEOTIDE SEQUENCE [LARGE SCALE GENOMIC DNA]</scope>
    <source>
        <strain evidence="5 6">NIES-3715</strain>
    </source>
</reference>
<keyword evidence="1" id="KW-0328">Glycosyltransferase</keyword>
<evidence type="ECO:0000313" key="6">
    <source>
        <dbReference type="Proteomes" id="UP001054902"/>
    </source>
</evidence>
<evidence type="ECO:0000256" key="1">
    <source>
        <dbReference type="ARBA" id="ARBA00022676"/>
    </source>
</evidence>
<evidence type="ECO:0000313" key="5">
    <source>
        <dbReference type="EMBL" id="GFH46546.1"/>
    </source>
</evidence>
<dbReference type="AlphaFoldDB" id="A0AAD3H174"/>